<sequence length="212" mass="24569">MDYKYFGIGSPNDQKSMQEAIDGLCVVPGTCIFLDICNSTKIKNKENLQHWIIRIRNTFIQRAVTDITLKPLKIIGDELMFYIPDSDLNNSGENFASLIEVIIGIISPYQNELSKLVLPLKGAIHHCSDVYAMTFYKDENDLPVPDYYGSGIDLTARLMEKAVENRLVVSQDFFNLIQDYKDTVEKFRGPYIEYFKGFDDHPTKYWYWQYSN</sequence>
<keyword evidence="2" id="KW-1185">Reference proteome</keyword>
<evidence type="ECO:0000313" key="2">
    <source>
        <dbReference type="Proteomes" id="UP000294588"/>
    </source>
</evidence>
<name>A0AC61QJ11_9BACT</name>
<gene>
    <name evidence="1" type="ORF">E0946_04485</name>
</gene>
<reference evidence="1" key="1">
    <citation type="submission" date="2019-03" db="EMBL/GenBank/DDBJ databases">
        <title>Candidatus Syntrophosphaera thermopropionivorans: a novel player in syntrophic propionate oxidation during anaerobic digestion.</title>
        <authorList>
            <person name="Dyksma S."/>
        </authorList>
    </citation>
    <scope>NUCLEOTIDE SEQUENCE</scope>
    <source>
        <strain evidence="1">W5</strain>
    </source>
</reference>
<protein>
    <submittedName>
        <fullName evidence="1">Uncharacterized protein</fullName>
    </submittedName>
</protein>
<dbReference type="Proteomes" id="UP000294588">
    <property type="component" value="Unassembled WGS sequence"/>
</dbReference>
<comment type="caution">
    <text evidence="1">The sequence shown here is derived from an EMBL/GenBank/DDBJ whole genome shotgun (WGS) entry which is preliminary data.</text>
</comment>
<accession>A0AC61QJ11</accession>
<dbReference type="EMBL" id="SMOG01000011">
    <property type="protein sequence ID" value="TDF72964.1"/>
    <property type="molecule type" value="Genomic_DNA"/>
</dbReference>
<proteinExistence type="predicted"/>
<organism evidence="1 2">
    <name type="scientific">Candidatus Syntrophosphaera thermopropionivorans</name>
    <dbReference type="NCBI Taxonomy" id="2593015"/>
    <lineage>
        <taxon>Bacteria</taxon>
        <taxon>Pseudomonadati</taxon>
        <taxon>Candidatus Cloacimonadota</taxon>
        <taxon>Candidatus Cloacimonadia</taxon>
        <taxon>Candidatus Cloacimonadales</taxon>
        <taxon>Candidatus Cloacimonadaceae</taxon>
        <taxon>Candidatus Syntrophosphaera</taxon>
    </lineage>
</organism>
<evidence type="ECO:0000313" key="1">
    <source>
        <dbReference type="EMBL" id="TDF72964.1"/>
    </source>
</evidence>